<proteinExistence type="predicted"/>
<dbReference type="AlphaFoldDB" id="A0A077M298"/>
<dbReference type="InterPro" id="IPR006047">
    <property type="entry name" value="GH13_cat_dom"/>
</dbReference>
<dbReference type="Gene3D" id="3.30.1590.10">
    <property type="entry name" value="Maltooligosyl trehalose synthase, domain 2"/>
    <property type="match status" value="1"/>
</dbReference>
<comment type="caution">
    <text evidence="2">The sequence shown here is derived from an EMBL/GenBank/DDBJ whole genome shotgun (WGS) entry which is preliminary data.</text>
</comment>
<evidence type="ECO:0000259" key="1">
    <source>
        <dbReference type="SMART" id="SM00642"/>
    </source>
</evidence>
<evidence type="ECO:0000313" key="2">
    <source>
        <dbReference type="EMBL" id="CCH78340.1"/>
    </source>
</evidence>
<dbReference type="Gene3D" id="1.10.10.470">
    <property type="entry name" value="Maltooligosyl trehalose synthase, domain 4"/>
    <property type="match status" value="1"/>
</dbReference>
<keyword evidence="2" id="KW-0413">Isomerase</keyword>
<dbReference type="GO" id="GO:0047470">
    <property type="term" value="F:(1,4)-alpha-D-glucan 1-alpha-D-glucosylmutase activity"/>
    <property type="evidence" value="ECO:0007669"/>
    <property type="project" value="UniProtKB-EC"/>
</dbReference>
<organism evidence="2 3">
    <name type="scientific">Nostocoides japonicum T1-X7</name>
    <dbReference type="NCBI Taxonomy" id="1194083"/>
    <lineage>
        <taxon>Bacteria</taxon>
        <taxon>Bacillati</taxon>
        <taxon>Actinomycetota</taxon>
        <taxon>Actinomycetes</taxon>
        <taxon>Micrococcales</taxon>
        <taxon>Intrasporangiaceae</taxon>
        <taxon>Nostocoides</taxon>
    </lineage>
</organism>
<dbReference type="Proteomes" id="UP000035721">
    <property type="component" value="Unassembled WGS sequence"/>
</dbReference>
<dbReference type="CDD" id="cd11336">
    <property type="entry name" value="AmyAc_MTSase"/>
    <property type="match status" value="1"/>
</dbReference>
<evidence type="ECO:0000313" key="3">
    <source>
        <dbReference type="Proteomes" id="UP000035721"/>
    </source>
</evidence>
<dbReference type="Gene3D" id="3.20.20.80">
    <property type="entry name" value="Glycosidases"/>
    <property type="match status" value="1"/>
</dbReference>
<dbReference type="InterPro" id="IPR013797">
    <property type="entry name" value="Maltooligo_trehalose_synth_4"/>
</dbReference>
<dbReference type="GO" id="GO:0005992">
    <property type="term" value="P:trehalose biosynthetic process"/>
    <property type="evidence" value="ECO:0007669"/>
    <property type="project" value="TreeGrafter"/>
</dbReference>
<dbReference type="PANTHER" id="PTHR10357">
    <property type="entry name" value="ALPHA-AMYLASE FAMILY MEMBER"/>
    <property type="match status" value="1"/>
</dbReference>
<dbReference type="EMBL" id="CAJB01000199">
    <property type="protein sequence ID" value="CCH78340.1"/>
    <property type="molecule type" value="Genomic_DNA"/>
</dbReference>
<dbReference type="NCBIfam" id="TIGR02401">
    <property type="entry name" value="trehalose_TreY"/>
    <property type="match status" value="1"/>
</dbReference>
<dbReference type="SUPFAM" id="SSF51445">
    <property type="entry name" value="(Trans)glycosidases"/>
    <property type="match status" value="1"/>
</dbReference>
<name>A0A077M298_9MICO</name>
<dbReference type="InterPro" id="IPR012767">
    <property type="entry name" value="Trehalose_TreY"/>
</dbReference>
<dbReference type="PANTHER" id="PTHR10357:SF216">
    <property type="entry name" value="MALTOOLIGOSYL TREHALOSE SYNTHASE-RELATED"/>
    <property type="match status" value="1"/>
</dbReference>
<protein>
    <submittedName>
        <fullName evidence="2">Maltooligosyl trehalose synthase</fullName>
        <ecNumber evidence="2">5.4.99.15</ecNumber>
    </submittedName>
</protein>
<keyword evidence="3" id="KW-1185">Reference proteome</keyword>
<dbReference type="Pfam" id="PF00128">
    <property type="entry name" value="Alpha-amylase"/>
    <property type="match status" value="1"/>
</dbReference>
<gene>
    <name evidence="2" type="primary">treY</name>
    <name evidence="2" type="ORF">BN12_2780003</name>
</gene>
<dbReference type="GO" id="GO:0030980">
    <property type="term" value="P:alpha-glucan catabolic process"/>
    <property type="evidence" value="ECO:0007669"/>
    <property type="project" value="TreeGrafter"/>
</dbReference>
<sequence length="821" mass="89296">MSRMPRRPGPGRSVPTSTYRLQVHEGFGFDAAAEVVEQLAALGVGVVYLSPVLRAVPGSVHGYDVVDHRVVSPDAGGRDALDRLATHAHEAGLGIVVDVVPNHMAVPVPEHLNAPLWAVLREGRESAYAHWFDVDWDAEDGRILMPLLGSEPAEAIEAGEITLGADGGPGADETVVRYFDHELPVAAGTEGLPLPELLDAQHYRLTSWREARTRLNYRRFFDVTSLIAIRVEDPDVFDATHELLLSLHAGGTVDGFRIDHPDGLADPRGYLDRLADRTGNAWVVVEKILEGEETLQPSWRCAGTTGYDALLRVQQVFVDPAGEEPLTRLWHEQSNDLTPLEDLLVEAKAQVVQDVLPAEVGRLTRDLDRILHGHDLDEVRLAVGELLIAMDRYRAYVVPGEEPDPTAVGVLRDAARRARTNLARDDFPALHTVIGVLAGVSLPAGASTTDPDIADVIVRFQQTCGPVMAKGIEDTAFYRYARLTGLNEVGGDPGRIGMPPGELHAFCAHVLATSPTTMTAGSTHDTKRSEDVRARLSVLSELPEEWRSWMERARELGASHRRRGVDGATEYLVWQSLVGAWPISPERFAGYVEKAVRESKARTTWTDPDETYESAVGRLVDGLMADLVVHDHIASWVLLTSEPARVNTLGQKAIQLLMPGVPDVYQGTELVDLSLVDPDNRRPVDYAERAARLARLDAGSPPADLSDEKLLVTSRILRLRRAHPEWFTGEEATYAAVPASSEHALAFSRGDASGPAVVAVATRLSVALERAGGWGSHTVAVPSGRWENLLTGQVHVSGEGGLSLATLLETLPVAVLVRHDP</sequence>
<accession>A0A077M298</accession>
<feature type="domain" description="Glycosyl hydrolase family 13 catalytic" evidence="1">
    <location>
        <begin position="15"/>
        <end position="697"/>
    </location>
</feature>
<dbReference type="InterPro" id="IPR017853">
    <property type="entry name" value="GH"/>
</dbReference>
<dbReference type="Gene3D" id="1.10.150.200">
    <property type="entry name" value="Maltooligosyl trehalose synthase, domain 3"/>
    <property type="match status" value="1"/>
</dbReference>
<dbReference type="STRING" id="1194083.BN12_2780003"/>
<dbReference type="SMART" id="SM00642">
    <property type="entry name" value="Aamy"/>
    <property type="match status" value="1"/>
</dbReference>
<reference evidence="2 3" key="1">
    <citation type="journal article" date="2013" name="ISME J.">
        <title>A metabolic model for members of the genus Tetrasphaera involved in enhanced biological phosphorus removal.</title>
        <authorList>
            <person name="Kristiansen R."/>
            <person name="Nguyen H.T.T."/>
            <person name="Saunders A.M."/>
            <person name="Nielsen J.L."/>
            <person name="Wimmer R."/>
            <person name="Le V.Q."/>
            <person name="McIlroy S.J."/>
            <person name="Petrovski S."/>
            <person name="Seviour R.J."/>
            <person name="Calteau A."/>
            <person name="Nielsen K.L."/>
            <person name="Nielsen P.H."/>
        </authorList>
    </citation>
    <scope>NUCLEOTIDE SEQUENCE [LARGE SCALE GENOMIC DNA]</scope>
    <source>
        <strain evidence="2 3">T1-X7</strain>
    </source>
</reference>
<dbReference type="EC" id="5.4.99.15" evidence="2"/>